<evidence type="ECO:0000256" key="4">
    <source>
        <dbReference type="ARBA" id="ARBA00022912"/>
    </source>
</evidence>
<feature type="compositionally biased region" description="Basic and acidic residues" evidence="5">
    <location>
        <begin position="1098"/>
        <end position="1110"/>
    </location>
</feature>
<keyword evidence="9" id="KW-1185">Reference proteome</keyword>
<gene>
    <name evidence="8" type="ORF">K505DRAFT_234322</name>
</gene>
<dbReference type="InterPro" id="IPR029021">
    <property type="entry name" value="Prot-tyrosine_phosphatase-like"/>
</dbReference>
<feature type="compositionally biased region" description="Polar residues" evidence="5">
    <location>
        <begin position="773"/>
        <end position="789"/>
    </location>
</feature>
<dbReference type="GO" id="GO:0005634">
    <property type="term" value="C:nucleus"/>
    <property type="evidence" value="ECO:0007669"/>
    <property type="project" value="TreeGrafter"/>
</dbReference>
<feature type="compositionally biased region" description="Low complexity" evidence="5">
    <location>
        <begin position="119"/>
        <end position="145"/>
    </location>
</feature>
<dbReference type="GO" id="GO:0008330">
    <property type="term" value="F:protein tyrosine/threonine phosphatase activity"/>
    <property type="evidence" value="ECO:0007669"/>
    <property type="project" value="TreeGrafter"/>
</dbReference>
<name>A0A6A6XN65_9PLEO</name>
<sequence>MATITIVQKADLKRAFAPDLVPNSSFPSKRLEHTFVSRPTLSRESSMVQASSRTFMPIPSFMSVFGEQTNTAPPKHLSERDGTSAHGSHIARPASSGNTSGPSPSNVPFAAFHIHRDSTSTLASNSSDSSPTTTISTMDSSSVTDPSPGPSPESPMARTAPSSFVPDFRSRRTETNSLDNSPTAFFELARPTTPAKKPRNLKNLGINTASSLSNLRSNPTATLPMLSKKEKNTSAPTSPSFIKPPTPPKRRPSNLSLTIKTPGSNENKGPMRLMIPSTPSLNRPALRHFQSSPSLPLCSPSVVPSGGMQLPALRPIKTNPHGFSEVPFEMEEEDQEQNFDIPQSREEKPAAYPNGPICIYESGVFLYFEPTVEQALTYDVIINVASEVQNPFTASASVSQKELDARRVDGPPAENVDFASLPERSKASSIESPSSSPTTPKATPVLENTLQTGHIVNGITSKTPEYIHMQWEHNTDIVPDLYKLVKMMDDRVQQGKRILVHCQCGVSRSASLIVAYGLYKNPGISVQEAYDSVKKRSKWIGPNMNLIMQLQEFRNGLIKLNENRSYHNQSFGMNSQRRSAGMPTANSNGTNRHSPFDREVSFGSRTPRTAPLPPDNDLNLQRASTGNMMAISPGPISAPQSSFFSPGFRRSWASSQTHFDLSPKSSPTTVPYVDPKGHVVPVLSITHNDRSAGQADVESHEEPAQSEQDAGLRPFSVPNFSRQFSLRKPVDKVDTAEDIQPATFLTAPKGFGSFDTLRSPAVPSFNLSALGPEQSTDSQLLSPRTTEFNINPWPRGYDTDSQPSPSSTGPLSQHSPISPRSSEATPQASELTDQSSRQFALTSPVITEFPKDIFPPSSDALDAELTSPRATEFHMTPLKPRLADADPFGLTSPRQFEFPSIPFEAVDLSPPSRDIEPEPRRPSFQAFLPPSHLAQPEAVNGFTSLNSTAHRPSIAVPDLLPTVEVSKDLEDEVRVDSLSASPEPQVIVPEPHTPALPPWESQPPVPKTPQQLFLSTPSRQTVIRTRFSSPNMREQRRLHKLQTEMEAKLPHRLPQPTQSADDLDALMSPRAEEFTRNPFHVDFRPAETDVSPASSNETIKDDDKHNDWKEPQQWTPQKPVEDPRSPVQTGSSPIVRNIWDVL</sequence>
<organism evidence="8 9">
    <name type="scientific">Melanomma pulvis-pyrius CBS 109.77</name>
    <dbReference type="NCBI Taxonomy" id="1314802"/>
    <lineage>
        <taxon>Eukaryota</taxon>
        <taxon>Fungi</taxon>
        <taxon>Dikarya</taxon>
        <taxon>Ascomycota</taxon>
        <taxon>Pezizomycotina</taxon>
        <taxon>Dothideomycetes</taxon>
        <taxon>Pleosporomycetidae</taxon>
        <taxon>Pleosporales</taxon>
        <taxon>Melanommataceae</taxon>
        <taxon>Melanomma</taxon>
    </lineage>
</organism>
<dbReference type="Gene3D" id="3.90.190.10">
    <property type="entry name" value="Protein tyrosine phosphatase superfamily"/>
    <property type="match status" value="1"/>
</dbReference>
<evidence type="ECO:0000256" key="3">
    <source>
        <dbReference type="ARBA" id="ARBA00022801"/>
    </source>
</evidence>
<feature type="compositionally biased region" description="Polar residues" evidence="5">
    <location>
        <begin position="799"/>
        <end position="837"/>
    </location>
</feature>
<evidence type="ECO:0000256" key="1">
    <source>
        <dbReference type="ARBA" id="ARBA00008601"/>
    </source>
</evidence>
<dbReference type="PROSITE" id="PS50054">
    <property type="entry name" value="TYR_PHOSPHATASE_DUAL"/>
    <property type="match status" value="1"/>
</dbReference>
<dbReference type="PROSITE" id="PS00383">
    <property type="entry name" value="TYR_PHOSPHATASE_1"/>
    <property type="match status" value="1"/>
</dbReference>
<dbReference type="GO" id="GO:0017017">
    <property type="term" value="F:MAP kinase tyrosine/serine/threonine phosphatase activity"/>
    <property type="evidence" value="ECO:0007669"/>
    <property type="project" value="TreeGrafter"/>
</dbReference>
<feature type="region of interest" description="Disordered" evidence="5">
    <location>
        <begin position="1076"/>
        <end position="1136"/>
    </location>
</feature>
<dbReference type="SUPFAM" id="SSF52799">
    <property type="entry name" value="(Phosphotyrosine protein) phosphatases II"/>
    <property type="match status" value="1"/>
</dbReference>
<feature type="region of interest" description="Disordered" evidence="5">
    <location>
        <begin position="574"/>
        <end position="617"/>
    </location>
</feature>
<dbReference type="Pfam" id="PF00782">
    <property type="entry name" value="DSPc"/>
    <property type="match status" value="1"/>
</dbReference>
<dbReference type="PANTHER" id="PTHR10159:SF519">
    <property type="entry name" value="DUAL SPECIFICITY PROTEIN PHOSPHATASE MPK3"/>
    <property type="match status" value="1"/>
</dbReference>
<dbReference type="InterPro" id="IPR016130">
    <property type="entry name" value="Tyr_Pase_AS"/>
</dbReference>
<evidence type="ECO:0000259" key="6">
    <source>
        <dbReference type="PROSITE" id="PS50054"/>
    </source>
</evidence>
<feature type="region of interest" description="Disordered" evidence="5">
    <location>
        <begin position="768"/>
        <end position="837"/>
    </location>
</feature>
<dbReference type="PROSITE" id="PS50056">
    <property type="entry name" value="TYR_PHOSPHATASE_2"/>
    <property type="match status" value="1"/>
</dbReference>
<comment type="similarity">
    <text evidence="1">Belongs to the protein-tyrosine phosphatase family. Non-receptor class dual specificity subfamily.</text>
</comment>
<feature type="domain" description="Tyrosine-protein phosphatase" evidence="6">
    <location>
        <begin position="415"/>
        <end position="559"/>
    </location>
</feature>
<feature type="compositionally biased region" description="Pro residues" evidence="5">
    <location>
        <begin position="991"/>
        <end position="1007"/>
    </location>
</feature>
<dbReference type="EC" id="3.1.3.48" evidence="2"/>
<proteinExistence type="inferred from homology"/>
<feature type="domain" description="Tyrosine specific protein phosphatases" evidence="7">
    <location>
        <begin position="479"/>
        <end position="536"/>
    </location>
</feature>
<dbReference type="GO" id="GO:0005829">
    <property type="term" value="C:cytosol"/>
    <property type="evidence" value="ECO:0007669"/>
    <property type="project" value="TreeGrafter"/>
</dbReference>
<feature type="region of interest" description="Disordered" evidence="5">
    <location>
        <begin position="227"/>
        <end position="271"/>
    </location>
</feature>
<feature type="compositionally biased region" description="Polar residues" evidence="5">
    <location>
        <begin position="253"/>
        <end position="267"/>
    </location>
</feature>
<keyword evidence="3" id="KW-0378">Hydrolase</keyword>
<feature type="compositionally biased region" description="Low complexity" evidence="5">
    <location>
        <begin position="427"/>
        <end position="444"/>
    </location>
</feature>
<dbReference type="GO" id="GO:0033550">
    <property type="term" value="F:MAP kinase tyrosine phosphatase activity"/>
    <property type="evidence" value="ECO:0007669"/>
    <property type="project" value="TreeGrafter"/>
</dbReference>
<dbReference type="Proteomes" id="UP000799757">
    <property type="component" value="Unassembled WGS sequence"/>
</dbReference>
<evidence type="ECO:0000256" key="2">
    <source>
        <dbReference type="ARBA" id="ARBA00013064"/>
    </source>
</evidence>
<evidence type="ECO:0000256" key="5">
    <source>
        <dbReference type="SAM" id="MobiDB-lite"/>
    </source>
</evidence>
<feature type="region of interest" description="Disordered" evidence="5">
    <location>
        <begin position="976"/>
        <end position="1012"/>
    </location>
</feature>
<feature type="compositionally biased region" description="Low complexity" evidence="5">
    <location>
        <begin position="95"/>
        <end position="106"/>
    </location>
</feature>
<keyword evidence="4" id="KW-0904">Protein phosphatase</keyword>
<dbReference type="OrthoDB" id="426001at2759"/>
<protein>
    <recommendedName>
        <fullName evidence="2">protein-tyrosine-phosphatase</fullName>
        <ecNumber evidence="2">3.1.3.48</ecNumber>
    </recommendedName>
</protein>
<dbReference type="PANTHER" id="PTHR10159">
    <property type="entry name" value="DUAL SPECIFICITY PROTEIN PHOSPHATASE"/>
    <property type="match status" value="1"/>
</dbReference>
<feature type="region of interest" description="Disordered" evidence="5">
    <location>
        <begin position="403"/>
        <end position="444"/>
    </location>
</feature>
<evidence type="ECO:0000313" key="9">
    <source>
        <dbReference type="Proteomes" id="UP000799757"/>
    </source>
</evidence>
<dbReference type="AlphaFoldDB" id="A0A6A6XN65"/>
<evidence type="ECO:0000313" key="8">
    <source>
        <dbReference type="EMBL" id="KAF2797986.1"/>
    </source>
</evidence>
<dbReference type="InterPro" id="IPR000340">
    <property type="entry name" value="Dual-sp_phosphatase_cat-dom"/>
</dbReference>
<feature type="region of interest" description="Disordered" evidence="5">
    <location>
        <begin position="689"/>
        <end position="715"/>
    </location>
</feature>
<dbReference type="SMART" id="SM00195">
    <property type="entry name" value="DSPc"/>
    <property type="match status" value="1"/>
</dbReference>
<reference evidence="8" key="1">
    <citation type="journal article" date="2020" name="Stud. Mycol.">
        <title>101 Dothideomycetes genomes: a test case for predicting lifestyles and emergence of pathogens.</title>
        <authorList>
            <person name="Haridas S."/>
            <person name="Albert R."/>
            <person name="Binder M."/>
            <person name="Bloem J."/>
            <person name="Labutti K."/>
            <person name="Salamov A."/>
            <person name="Andreopoulos B."/>
            <person name="Baker S."/>
            <person name="Barry K."/>
            <person name="Bills G."/>
            <person name="Bluhm B."/>
            <person name="Cannon C."/>
            <person name="Castanera R."/>
            <person name="Culley D."/>
            <person name="Daum C."/>
            <person name="Ezra D."/>
            <person name="Gonzalez J."/>
            <person name="Henrissat B."/>
            <person name="Kuo A."/>
            <person name="Liang C."/>
            <person name="Lipzen A."/>
            <person name="Lutzoni F."/>
            <person name="Magnuson J."/>
            <person name="Mondo S."/>
            <person name="Nolan M."/>
            <person name="Ohm R."/>
            <person name="Pangilinan J."/>
            <person name="Park H.-J."/>
            <person name="Ramirez L."/>
            <person name="Alfaro M."/>
            <person name="Sun H."/>
            <person name="Tritt A."/>
            <person name="Yoshinaga Y."/>
            <person name="Zwiers L.-H."/>
            <person name="Turgeon B."/>
            <person name="Goodwin S."/>
            <person name="Spatafora J."/>
            <person name="Crous P."/>
            <person name="Grigoriev I."/>
        </authorList>
    </citation>
    <scope>NUCLEOTIDE SEQUENCE</scope>
    <source>
        <strain evidence="8">CBS 109.77</strain>
    </source>
</reference>
<dbReference type="InterPro" id="IPR000387">
    <property type="entry name" value="Tyr_Pase_dom"/>
</dbReference>
<feature type="compositionally biased region" description="Polar residues" evidence="5">
    <location>
        <begin position="574"/>
        <end position="593"/>
    </location>
</feature>
<evidence type="ECO:0000259" key="7">
    <source>
        <dbReference type="PROSITE" id="PS50056"/>
    </source>
</evidence>
<dbReference type="GO" id="GO:0043409">
    <property type="term" value="P:negative regulation of MAPK cascade"/>
    <property type="evidence" value="ECO:0007669"/>
    <property type="project" value="TreeGrafter"/>
</dbReference>
<feature type="compositionally biased region" description="Basic and acidic residues" evidence="5">
    <location>
        <begin position="1076"/>
        <end position="1087"/>
    </location>
</feature>
<accession>A0A6A6XN65</accession>
<dbReference type="EMBL" id="MU001794">
    <property type="protein sequence ID" value="KAF2797986.1"/>
    <property type="molecule type" value="Genomic_DNA"/>
</dbReference>
<dbReference type="InterPro" id="IPR020422">
    <property type="entry name" value="TYR_PHOSPHATASE_DUAL_dom"/>
</dbReference>
<dbReference type="CDD" id="cd14521">
    <property type="entry name" value="DSP_fungal_SDP1-like"/>
    <property type="match status" value="1"/>
</dbReference>
<feature type="region of interest" description="Disordered" evidence="5">
    <location>
        <begin position="65"/>
        <end position="202"/>
    </location>
</feature>